<dbReference type="AlphaFoldDB" id="A0A382SG53"/>
<sequence length="120" mass="13182">MALINCEKCGAKAPPEAVACPQCGHPINLIWRWFGPQSPLSRLLTLSSCPVWLRSFGVVGGVIVLVLSIMVRCQDLNFKDEKADGLVATWYASGQKESEGNYKDGEEISTKEWDEDGNPL</sequence>
<feature type="transmembrane region" description="Helical" evidence="2">
    <location>
        <begin position="51"/>
        <end position="71"/>
    </location>
</feature>
<organism evidence="3">
    <name type="scientific">marine metagenome</name>
    <dbReference type="NCBI Taxonomy" id="408172"/>
    <lineage>
        <taxon>unclassified sequences</taxon>
        <taxon>metagenomes</taxon>
        <taxon>ecological metagenomes</taxon>
    </lineage>
</organism>
<keyword evidence="2" id="KW-1133">Transmembrane helix</keyword>
<keyword evidence="2" id="KW-0472">Membrane</keyword>
<gene>
    <name evidence="3" type="ORF">METZ01_LOCUS361041</name>
</gene>
<evidence type="ECO:0008006" key="4">
    <source>
        <dbReference type="Google" id="ProtNLM"/>
    </source>
</evidence>
<reference evidence="3" key="1">
    <citation type="submission" date="2018-05" db="EMBL/GenBank/DDBJ databases">
        <authorList>
            <person name="Lanie J.A."/>
            <person name="Ng W.-L."/>
            <person name="Kazmierczak K.M."/>
            <person name="Andrzejewski T.M."/>
            <person name="Davidsen T.M."/>
            <person name="Wayne K.J."/>
            <person name="Tettelin H."/>
            <person name="Glass J.I."/>
            <person name="Rusch D."/>
            <person name="Podicherti R."/>
            <person name="Tsui H.-C.T."/>
            <person name="Winkler M.E."/>
        </authorList>
    </citation>
    <scope>NUCLEOTIDE SEQUENCE</scope>
</reference>
<feature type="region of interest" description="Disordered" evidence="1">
    <location>
        <begin position="96"/>
        <end position="120"/>
    </location>
</feature>
<feature type="compositionally biased region" description="Basic and acidic residues" evidence="1">
    <location>
        <begin position="96"/>
        <end position="112"/>
    </location>
</feature>
<keyword evidence="2" id="KW-0812">Transmembrane</keyword>
<evidence type="ECO:0000256" key="1">
    <source>
        <dbReference type="SAM" id="MobiDB-lite"/>
    </source>
</evidence>
<dbReference type="EMBL" id="UINC01128439">
    <property type="protein sequence ID" value="SVD08187.1"/>
    <property type="molecule type" value="Genomic_DNA"/>
</dbReference>
<name>A0A382SG53_9ZZZZ</name>
<protein>
    <recommendedName>
        <fullName evidence="4">Zinc-ribbon domain-containing protein</fullName>
    </recommendedName>
</protein>
<feature type="non-terminal residue" evidence="3">
    <location>
        <position position="120"/>
    </location>
</feature>
<evidence type="ECO:0000313" key="3">
    <source>
        <dbReference type="EMBL" id="SVD08187.1"/>
    </source>
</evidence>
<evidence type="ECO:0000256" key="2">
    <source>
        <dbReference type="SAM" id="Phobius"/>
    </source>
</evidence>
<proteinExistence type="predicted"/>
<dbReference type="Gene3D" id="2.20.110.10">
    <property type="entry name" value="Histone H3 K4-specific methyltransferase SET7/9 N-terminal domain"/>
    <property type="match status" value="1"/>
</dbReference>
<accession>A0A382SG53</accession>